<keyword evidence="1" id="KW-0732">Signal</keyword>
<evidence type="ECO:0000313" key="3">
    <source>
        <dbReference type="RefSeq" id="XP_023175136.2"/>
    </source>
</evidence>
<protein>
    <submittedName>
        <fullName evidence="3">Uncharacterized protein LOC111602359 isoform X1</fullName>
    </submittedName>
</protein>
<reference evidence="3" key="1">
    <citation type="submission" date="2025-08" db="UniProtKB">
        <authorList>
            <consortium name="RefSeq"/>
        </authorList>
    </citation>
    <scope>IDENTIFICATION</scope>
    <source>
        <strain evidence="3">15085-1641.00</strain>
        <tissue evidence="3">Whole body</tissue>
    </source>
</reference>
<dbReference type="Proteomes" id="UP000504633">
    <property type="component" value="Unplaced"/>
</dbReference>
<accession>A0A6J1M7G6</accession>
<dbReference type="KEGG" id="dhe:111602359"/>
<proteinExistence type="predicted"/>
<sequence>MSWNRIILILLHAILAVQSRSSSNEVNLRRSQAEKFIHAKMNALINSNLGHYKNNMEYQDFLDELIMARQSQKPHSVKENAIKNFQQYNNERLALEEKIKKRVTEINQEIQLNNVGDKCMKFYSKQKLALERAYTRENLIKENILKENSAPCSMGSDDGNNSSENDIIAKINELIKSKLGHYKNNTEYNEHLITLAIAKISETSLLEKVNAIKIFQQYNHLRLALEEKIKIRVTEINHKIELNDEGDKCMKFYSKQKVAFEGAYTQENLVKEQILKENSASCPFGNGANNSNMDIIIPKIDALIDSKFGHYINNKEYSDFLNDLIIAKESRKSLSEKKKAFLKFQKYNNRRLKLEVQMEDQVSDIIFEIESLPKGHECIRFYAKQKLTLERSYTKKNSMKEKILSENKEDCPFSFPYKKGQS</sequence>
<keyword evidence="2" id="KW-1185">Reference proteome</keyword>
<evidence type="ECO:0000256" key="1">
    <source>
        <dbReference type="SAM" id="SignalP"/>
    </source>
</evidence>
<evidence type="ECO:0000313" key="2">
    <source>
        <dbReference type="Proteomes" id="UP000504633"/>
    </source>
</evidence>
<gene>
    <name evidence="3" type="primary">LOC111602359</name>
</gene>
<dbReference type="OrthoDB" id="7861733at2759"/>
<name>A0A6J1M7G6_DROHY</name>
<dbReference type="RefSeq" id="XP_023175136.2">
    <property type="nucleotide sequence ID" value="XM_023319368.2"/>
</dbReference>
<dbReference type="AlphaFoldDB" id="A0A6J1M7G6"/>
<feature type="chain" id="PRO_5026934257" evidence="1">
    <location>
        <begin position="20"/>
        <end position="422"/>
    </location>
</feature>
<organism evidence="2 3">
    <name type="scientific">Drosophila hydei</name>
    <name type="common">Fruit fly</name>
    <dbReference type="NCBI Taxonomy" id="7224"/>
    <lineage>
        <taxon>Eukaryota</taxon>
        <taxon>Metazoa</taxon>
        <taxon>Ecdysozoa</taxon>
        <taxon>Arthropoda</taxon>
        <taxon>Hexapoda</taxon>
        <taxon>Insecta</taxon>
        <taxon>Pterygota</taxon>
        <taxon>Neoptera</taxon>
        <taxon>Endopterygota</taxon>
        <taxon>Diptera</taxon>
        <taxon>Brachycera</taxon>
        <taxon>Muscomorpha</taxon>
        <taxon>Ephydroidea</taxon>
        <taxon>Drosophilidae</taxon>
        <taxon>Drosophila</taxon>
    </lineage>
</organism>
<dbReference type="GeneID" id="111602359"/>
<feature type="signal peptide" evidence="1">
    <location>
        <begin position="1"/>
        <end position="19"/>
    </location>
</feature>